<protein>
    <submittedName>
        <fullName evidence="1">Uncharacterized protein</fullName>
    </submittedName>
</protein>
<dbReference type="AlphaFoldDB" id="A0A1Q9CUI9"/>
<evidence type="ECO:0000313" key="2">
    <source>
        <dbReference type="Proteomes" id="UP000186817"/>
    </source>
</evidence>
<gene>
    <name evidence="1" type="ORF">AK812_SmicGene32315</name>
</gene>
<dbReference type="EMBL" id="LSRX01000910">
    <property type="protein sequence ID" value="OLP86555.1"/>
    <property type="molecule type" value="Genomic_DNA"/>
</dbReference>
<dbReference type="Proteomes" id="UP000186817">
    <property type="component" value="Unassembled WGS sequence"/>
</dbReference>
<evidence type="ECO:0000313" key="1">
    <source>
        <dbReference type="EMBL" id="OLP86555.1"/>
    </source>
</evidence>
<comment type="caution">
    <text evidence="1">The sequence shown here is derived from an EMBL/GenBank/DDBJ whole genome shotgun (WGS) entry which is preliminary data.</text>
</comment>
<accession>A0A1Q9CUI9</accession>
<proteinExistence type="predicted"/>
<organism evidence="1 2">
    <name type="scientific">Symbiodinium microadriaticum</name>
    <name type="common">Dinoflagellate</name>
    <name type="synonym">Zooxanthella microadriatica</name>
    <dbReference type="NCBI Taxonomy" id="2951"/>
    <lineage>
        <taxon>Eukaryota</taxon>
        <taxon>Sar</taxon>
        <taxon>Alveolata</taxon>
        <taxon>Dinophyceae</taxon>
        <taxon>Suessiales</taxon>
        <taxon>Symbiodiniaceae</taxon>
        <taxon>Symbiodinium</taxon>
    </lineage>
</organism>
<keyword evidence="2" id="KW-1185">Reference proteome</keyword>
<sequence>MPTGTGDTRIGMMLFHPLHTRLSIDFRPTLACAKHLLFPIEYADACPTTLYQLDDDCQEVELIIEDGFIVKKKPTARPLKDTSVTTVIVPAGSTVRIDY</sequence>
<reference evidence="1 2" key="1">
    <citation type="submission" date="2016-02" db="EMBL/GenBank/DDBJ databases">
        <title>Genome analysis of coral dinoflagellate symbionts highlights evolutionary adaptations to a symbiotic lifestyle.</title>
        <authorList>
            <person name="Aranda M."/>
            <person name="Li Y."/>
            <person name="Liew Y.J."/>
            <person name="Baumgarten S."/>
            <person name="Simakov O."/>
            <person name="Wilson M."/>
            <person name="Piel J."/>
            <person name="Ashoor H."/>
            <person name="Bougouffa S."/>
            <person name="Bajic V.B."/>
            <person name="Ryu T."/>
            <person name="Ravasi T."/>
            <person name="Bayer T."/>
            <person name="Micklem G."/>
            <person name="Kim H."/>
            <person name="Bhak J."/>
            <person name="Lajeunesse T.C."/>
            <person name="Voolstra C.R."/>
        </authorList>
    </citation>
    <scope>NUCLEOTIDE SEQUENCE [LARGE SCALE GENOMIC DNA]</scope>
    <source>
        <strain evidence="1 2">CCMP2467</strain>
    </source>
</reference>
<name>A0A1Q9CUI9_SYMMI</name>